<proteinExistence type="inferred from homology"/>
<name>M5JJI0_9HYPH</name>
<dbReference type="GO" id="GO:0003677">
    <property type="term" value="F:DNA binding"/>
    <property type="evidence" value="ECO:0007669"/>
    <property type="project" value="TreeGrafter"/>
</dbReference>
<sequence>MSSKYLVADLFCGAGGSSTGAAQAFNELGIEMELVCLNHWETAIETHRRNHEHARHYIQDIAVARPAEIVPEGYLDLLMASPTCTYHSVARGGKPTSDQQRSDPWHIITWLTELRVKRLIIENVWEFCGWGPVDPETGKPIKERKGEYFHAWIETIKRLGFDPEWRKLNAADFGDATTRQRFILMARSDGSRVRWPMPTHKKRQEAKSELFDNVRPWRPAREIIDWSIKGRSIFNRKKPLAPKTLARIYAGAIKHQWPQPFVVVLRNHMAEQGIDVPLPTITATGQHIGIAEPVIVNMKGKSKSSGVADPLPTQTAHAPHLYAAEAIVLSQHNSGSPRTTHDPLPTVTTGGAGTSERPGCARPMLVEPFVLSQASCGSPRSVNEPLPTSTTGGRGGAHTLIAPFYGSGSGETCTNTTEPLPTVTTKDRFGIVVPVTHSQGGNGSRSVEEPLQTVTTAKGGEFAVVLPVTHDGGLNRVQGVSQPLPTITGANRGELAVVESISCDSGELRGELEFDILFRMLEPHELALAMGFENYEFAGTKTQKVKQIGNAVSVRKLKACVHALMSDEAPDKSILSDPDFMEAAE</sequence>
<comment type="similarity">
    <text evidence="7">Belongs to the class I-like SAM-binding methyltransferase superfamily. C5-methyltransferase family.</text>
</comment>
<dbReference type="EC" id="2.1.1.37" evidence="1"/>
<evidence type="ECO:0000256" key="1">
    <source>
        <dbReference type="ARBA" id="ARBA00011975"/>
    </source>
</evidence>
<evidence type="ECO:0000313" key="9">
    <source>
        <dbReference type="EMBL" id="ELT46317.1"/>
    </source>
</evidence>
<evidence type="ECO:0000256" key="8">
    <source>
        <dbReference type="SAM" id="MobiDB-lite"/>
    </source>
</evidence>
<keyword evidence="3 7" id="KW-0808">Transferase</keyword>
<feature type="region of interest" description="Disordered" evidence="8">
    <location>
        <begin position="333"/>
        <end position="358"/>
    </location>
</feature>
<dbReference type="Gene3D" id="3.40.50.150">
    <property type="entry name" value="Vaccinia Virus protein VP39"/>
    <property type="match status" value="1"/>
</dbReference>
<dbReference type="PATRIC" id="fig|1234597.4.peg.5213"/>
<accession>M5JJI0</accession>
<dbReference type="Proteomes" id="UP000011971">
    <property type="component" value="Unassembled WGS sequence"/>
</dbReference>
<evidence type="ECO:0000256" key="7">
    <source>
        <dbReference type="PROSITE-ProRule" id="PRU01016"/>
    </source>
</evidence>
<protein>
    <recommendedName>
        <fullName evidence="1">DNA (cytosine-5-)-methyltransferase</fullName>
        <ecNumber evidence="1">2.1.1.37</ecNumber>
    </recommendedName>
</protein>
<feature type="active site" evidence="7">
    <location>
        <position position="84"/>
    </location>
</feature>
<dbReference type="SUPFAM" id="SSF53335">
    <property type="entry name" value="S-adenosyl-L-methionine-dependent methyltransferases"/>
    <property type="match status" value="1"/>
</dbReference>
<gene>
    <name evidence="9" type="ORF">D584_25354</name>
</gene>
<dbReference type="GO" id="GO:0032259">
    <property type="term" value="P:methylation"/>
    <property type="evidence" value="ECO:0007669"/>
    <property type="project" value="UniProtKB-KW"/>
</dbReference>
<evidence type="ECO:0000313" key="10">
    <source>
        <dbReference type="Proteomes" id="UP000011971"/>
    </source>
</evidence>
<dbReference type="Gene3D" id="3.90.120.10">
    <property type="entry name" value="DNA Methylase, subunit A, domain 2"/>
    <property type="match status" value="1"/>
</dbReference>
<keyword evidence="5" id="KW-0680">Restriction system</keyword>
<dbReference type="GO" id="GO:0003886">
    <property type="term" value="F:DNA (cytosine-5-)-methyltransferase activity"/>
    <property type="evidence" value="ECO:0007669"/>
    <property type="project" value="UniProtKB-EC"/>
</dbReference>
<dbReference type="STRING" id="94625.A7J42_00825"/>
<dbReference type="OrthoDB" id="9813719at2"/>
<dbReference type="PANTHER" id="PTHR10629">
    <property type="entry name" value="CYTOSINE-SPECIFIC METHYLTRANSFERASE"/>
    <property type="match status" value="1"/>
</dbReference>
<dbReference type="InterPro" id="IPR001525">
    <property type="entry name" value="C5_MeTfrase"/>
</dbReference>
<dbReference type="GO" id="GO:0009307">
    <property type="term" value="P:DNA restriction-modification system"/>
    <property type="evidence" value="ECO:0007669"/>
    <property type="project" value="UniProtKB-KW"/>
</dbReference>
<evidence type="ECO:0000256" key="2">
    <source>
        <dbReference type="ARBA" id="ARBA00022603"/>
    </source>
</evidence>
<dbReference type="RefSeq" id="WP_006473377.1">
    <property type="nucleotide sequence ID" value="NZ_AOGE01000097.1"/>
</dbReference>
<evidence type="ECO:0000256" key="4">
    <source>
        <dbReference type="ARBA" id="ARBA00022691"/>
    </source>
</evidence>
<dbReference type="PANTHER" id="PTHR10629:SF52">
    <property type="entry name" value="DNA (CYTOSINE-5)-METHYLTRANSFERASE 1"/>
    <property type="match status" value="1"/>
</dbReference>
<evidence type="ECO:0000256" key="6">
    <source>
        <dbReference type="ARBA" id="ARBA00047422"/>
    </source>
</evidence>
<evidence type="ECO:0000256" key="3">
    <source>
        <dbReference type="ARBA" id="ARBA00022679"/>
    </source>
</evidence>
<comment type="catalytic activity">
    <reaction evidence="6">
        <text>a 2'-deoxycytidine in DNA + S-adenosyl-L-methionine = a 5-methyl-2'-deoxycytidine in DNA + S-adenosyl-L-homocysteine + H(+)</text>
        <dbReference type="Rhea" id="RHEA:13681"/>
        <dbReference type="Rhea" id="RHEA-COMP:11369"/>
        <dbReference type="Rhea" id="RHEA-COMP:11370"/>
        <dbReference type="ChEBI" id="CHEBI:15378"/>
        <dbReference type="ChEBI" id="CHEBI:57856"/>
        <dbReference type="ChEBI" id="CHEBI:59789"/>
        <dbReference type="ChEBI" id="CHEBI:85452"/>
        <dbReference type="ChEBI" id="CHEBI:85454"/>
        <dbReference type="EC" id="2.1.1.37"/>
    </reaction>
</comment>
<dbReference type="AlphaFoldDB" id="M5JJI0"/>
<dbReference type="InterPro" id="IPR050390">
    <property type="entry name" value="C5-Methyltransferase"/>
</dbReference>
<feature type="region of interest" description="Disordered" evidence="8">
    <location>
        <begin position="376"/>
        <end position="395"/>
    </location>
</feature>
<keyword evidence="4 7" id="KW-0949">S-adenosyl-L-methionine</keyword>
<dbReference type="PROSITE" id="PS51679">
    <property type="entry name" value="SAM_MT_C5"/>
    <property type="match status" value="1"/>
</dbReference>
<organism evidence="9 10">
    <name type="scientific">Brucella intermedia M86</name>
    <dbReference type="NCBI Taxonomy" id="1234597"/>
    <lineage>
        <taxon>Bacteria</taxon>
        <taxon>Pseudomonadati</taxon>
        <taxon>Pseudomonadota</taxon>
        <taxon>Alphaproteobacteria</taxon>
        <taxon>Hyphomicrobiales</taxon>
        <taxon>Brucellaceae</taxon>
        <taxon>Brucella/Ochrobactrum group</taxon>
        <taxon>Brucella</taxon>
    </lineage>
</organism>
<dbReference type="Pfam" id="PF00145">
    <property type="entry name" value="DNA_methylase"/>
    <property type="match status" value="2"/>
</dbReference>
<comment type="caution">
    <text evidence="9">The sequence shown here is derived from an EMBL/GenBank/DDBJ whole genome shotgun (WGS) entry which is preliminary data.</text>
</comment>
<dbReference type="GO" id="GO:0044027">
    <property type="term" value="P:negative regulation of gene expression via chromosomal CpG island methylation"/>
    <property type="evidence" value="ECO:0007669"/>
    <property type="project" value="TreeGrafter"/>
</dbReference>
<keyword evidence="2 7" id="KW-0489">Methyltransferase</keyword>
<dbReference type="EMBL" id="AOGE01000097">
    <property type="protein sequence ID" value="ELT46317.1"/>
    <property type="molecule type" value="Genomic_DNA"/>
</dbReference>
<reference evidence="9 10" key="1">
    <citation type="journal article" date="2013" name="Gut Pathog.">
        <title>Draft genome of Ochrobactrum intermedium strain M86 isolated from non-ulcer dyspeptic individual from India.</title>
        <authorList>
            <person name="Kulkarni G."/>
            <person name="Dhotre D."/>
            <person name="Dharne M."/>
            <person name="Shetty S."/>
            <person name="Chowdhury S."/>
            <person name="Misra V."/>
            <person name="Misra S."/>
            <person name="Patole M."/>
            <person name="Shouche Y."/>
        </authorList>
    </citation>
    <scope>NUCLEOTIDE SEQUENCE [LARGE SCALE GENOMIC DNA]</scope>
    <source>
        <strain evidence="9 10">M86</strain>
    </source>
</reference>
<feature type="compositionally biased region" description="Polar residues" evidence="8">
    <location>
        <begin position="376"/>
        <end position="391"/>
    </location>
</feature>
<evidence type="ECO:0000256" key="5">
    <source>
        <dbReference type="ARBA" id="ARBA00022747"/>
    </source>
</evidence>
<dbReference type="InterPro" id="IPR029063">
    <property type="entry name" value="SAM-dependent_MTases_sf"/>
</dbReference>